<dbReference type="FunFam" id="3.40.50.1220:FF:000001">
    <property type="entry name" value="Electron transfer flavoprotein, alpha subunit"/>
    <property type="match status" value="1"/>
</dbReference>
<comment type="similarity">
    <text evidence="1">Belongs to the ETF alpha-subunit/FixB family.</text>
</comment>
<evidence type="ECO:0000256" key="3">
    <source>
        <dbReference type="ARBA" id="ARBA00022630"/>
    </source>
</evidence>
<gene>
    <name evidence="11" type="ORF">DI536_23015</name>
</gene>
<evidence type="ECO:0000256" key="8">
    <source>
        <dbReference type="ARBA" id="ARBA00079299"/>
    </source>
</evidence>
<feature type="binding site" evidence="9">
    <location>
        <begin position="249"/>
        <end position="253"/>
    </location>
    <ligand>
        <name>FAD</name>
        <dbReference type="ChEBI" id="CHEBI:57692"/>
    </ligand>
</feature>
<comment type="function">
    <text evidence="6">The electron transfer flavoprotein serves as a specific electron acceptor for other dehydrogenases. It transfers the electrons to the main respiratory chain via ETF-ubiquinone oxidoreductase (ETF dehydrogenase).</text>
</comment>
<dbReference type="PROSITE" id="PS00696">
    <property type="entry name" value="ETF_ALPHA"/>
    <property type="match status" value="1"/>
</dbReference>
<dbReference type="Gene3D" id="3.40.50.1220">
    <property type="entry name" value="TPP-binding domain"/>
    <property type="match status" value="1"/>
</dbReference>
<keyword evidence="5" id="KW-0249">Electron transport</keyword>
<dbReference type="Pfam" id="PF01012">
    <property type="entry name" value="ETF"/>
    <property type="match status" value="1"/>
</dbReference>
<dbReference type="Gene3D" id="3.40.50.620">
    <property type="entry name" value="HUPs"/>
    <property type="match status" value="1"/>
</dbReference>
<evidence type="ECO:0000259" key="10">
    <source>
        <dbReference type="SMART" id="SM00893"/>
    </source>
</evidence>
<keyword evidence="3" id="KW-0285">Flavoprotein</keyword>
<dbReference type="SMART" id="SM00893">
    <property type="entry name" value="ETF"/>
    <property type="match status" value="1"/>
</dbReference>
<feature type="binding site" evidence="9">
    <location>
        <begin position="266"/>
        <end position="273"/>
    </location>
    <ligand>
        <name>FAD</name>
        <dbReference type="ChEBI" id="CHEBI:57692"/>
    </ligand>
</feature>
<dbReference type="InterPro" id="IPR029035">
    <property type="entry name" value="DHS-like_NAD/FAD-binding_dom"/>
</dbReference>
<dbReference type="InterPro" id="IPR018206">
    <property type="entry name" value="ETF_asu_C_CS"/>
</dbReference>
<feature type="domain" description="Electron transfer flavoprotein alpha/beta-subunit N-terminal" evidence="10">
    <location>
        <begin position="4"/>
        <end position="192"/>
    </location>
</feature>
<dbReference type="PANTHER" id="PTHR43153:SF1">
    <property type="entry name" value="ELECTRON TRANSFER FLAVOPROTEIN SUBUNIT ALPHA, MITOCHONDRIAL"/>
    <property type="match status" value="1"/>
</dbReference>
<proteinExistence type="inferred from homology"/>
<comment type="cofactor">
    <cofactor evidence="9">
        <name>FAD</name>
        <dbReference type="ChEBI" id="CHEBI:57692"/>
    </cofactor>
    <text evidence="9">Binds 1 FAD per dimer.</text>
</comment>
<dbReference type="Pfam" id="PF00766">
    <property type="entry name" value="ETF_alpha"/>
    <property type="match status" value="1"/>
</dbReference>
<dbReference type="GO" id="GO:0033539">
    <property type="term" value="P:fatty acid beta-oxidation using acyl-CoA dehydrogenase"/>
    <property type="evidence" value="ECO:0007669"/>
    <property type="project" value="TreeGrafter"/>
</dbReference>
<name>A0A2W5T542_9BACT</name>
<keyword evidence="2" id="KW-0813">Transport</keyword>
<dbReference type="Proteomes" id="UP000249061">
    <property type="component" value="Unassembled WGS sequence"/>
</dbReference>
<feature type="binding site" evidence="9">
    <location>
        <position position="287"/>
    </location>
    <ligand>
        <name>FAD</name>
        <dbReference type="ChEBI" id="CHEBI:57692"/>
    </ligand>
</feature>
<evidence type="ECO:0000256" key="9">
    <source>
        <dbReference type="PIRSR" id="PIRSR000089-1"/>
    </source>
</evidence>
<accession>A0A2W5T542</accession>
<dbReference type="InterPro" id="IPR014729">
    <property type="entry name" value="Rossmann-like_a/b/a_fold"/>
</dbReference>
<evidence type="ECO:0000256" key="4">
    <source>
        <dbReference type="ARBA" id="ARBA00022827"/>
    </source>
</evidence>
<dbReference type="InterPro" id="IPR014730">
    <property type="entry name" value="ETF_a/b_N"/>
</dbReference>
<dbReference type="PANTHER" id="PTHR43153">
    <property type="entry name" value="ELECTRON TRANSFER FLAVOPROTEIN ALPHA"/>
    <property type="match status" value="1"/>
</dbReference>
<dbReference type="InterPro" id="IPR014731">
    <property type="entry name" value="ETF_asu_C"/>
</dbReference>
<reference evidence="11 12" key="1">
    <citation type="submission" date="2017-08" db="EMBL/GenBank/DDBJ databases">
        <title>Infants hospitalized years apart are colonized by the same room-sourced microbial strains.</title>
        <authorList>
            <person name="Brooks B."/>
            <person name="Olm M.R."/>
            <person name="Firek B.A."/>
            <person name="Baker R."/>
            <person name="Thomas B.C."/>
            <person name="Morowitz M.J."/>
            <person name="Banfield J.F."/>
        </authorList>
    </citation>
    <scope>NUCLEOTIDE SEQUENCE [LARGE SCALE GENOMIC DNA]</scope>
    <source>
        <strain evidence="11">S2_003_000_R2_14</strain>
    </source>
</reference>
<feature type="binding site" evidence="9">
    <location>
        <begin position="235"/>
        <end position="236"/>
    </location>
    <ligand>
        <name>FAD</name>
        <dbReference type="ChEBI" id="CHEBI:57692"/>
    </ligand>
</feature>
<feature type="binding site" evidence="9">
    <location>
        <position position="212"/>
    </location>
    <ligand>
        <name>FAD</name>
        <dbReference type="ChEBI" id="CHEBI:57692"/>
    </ligand>
</feature>
<evidence type="ECO:0000256" key="1">
    <source>
        <dbReference type="ARBA" id="ARBA00005817"/>
    </source>
</evidence>
<evidence type="ECO:0000313" key="12">
    <source>
        <dbReference type="Proteomes" id="UP000249061"/>
    </source>
</evidence>
<dbReference type="PIRSF" id="PIRSF000089">
    <property type="entry name" value="Electra_flavoP_a"/>
    <property type="match status" value="1"/>
</dbReference>
<dbReference type="SUPFAM" id="SSF52467">
    <property type="entry name" value="DHS-like NAD/FAD-binding domain"/>
    <property type="match status" value="1"/>
</dbReference>
<keyword evidence="4 9" id="KW-0274">FAD</keyword>
<dbReference type="EMBL" id="QFQP01000022">
    <property type="protein sequence ID" value="PZR09107.1"/>
    <property type="molecule type" value="Genomic_DNA"/>
</dbReference>
<dbReference type="GO" id="GO:0050660">
    <property type="term" value="F:flavin adenine dinucleotide binding"/>
    <property type="evidence" value="ECO:0007669"/>
    <property type="project" value="InterPro"/>
</dbReference>
<protein>
    <recommendedName>
        <fullName evidence="7">Electron transfer flavoprotein subunit alpha</fullName>
    </recommendedName>
    <alternativeName>
        <fullName evidence="8">Electron transfer flavoprotein large subunit</fullName>
    </alternativeName>
</protein>
<evidence type="ECO:0000256" key="6">
    <source>
        <dbReference type="ARBA" id="ARBA00025649"/>
    </source>
</evidence>
<evidence type="ECO:0000256" key="7">
    <source>
        <dbReference type="ARBA" id="ARBA00068674"/>
    </source>
</evidence>
<evidence type="ECO:0000256" key="5">
    <source>
        <dbReference type="ARBA" id="ARBA00022982"/>
    </source>
</evidence>
<dbReference type="InterPro" id="IPR001308">
    <property type="entry name" value="ETF_a/FixB"/>
</dbReference>
<dbReference type="SUPFAM" id="SSF52402">
    <property type="entry name" value="Adenine nucleotide alpha hydrolases-like"/>
    <property type="match status" value="1"/>
</dbReference>
<comment type="caution">
    <text evidence="11">The sequence shown here is derived from an EMBL/GenBank/DDBJ whole genome shotgun (WGS) entry which is preliminary data.</text>
</comment>
<evidence type="ECO:0000256" key="2">
    <source>
        <dbReference type="ARBA" id="ARBA00022448"/>
    </source>
</evidence>
<dbReference type="AlphaFoldDB" id="A0A2W5T542"/>
<dbReference type="GO" id="GO:0009055">
    <property type="term" value="F:electron transfer activity"/>
    <property type="evidence" value="ECO:0007669"/>
    <property type="project" value="InterPro"/>
</dbReference>
<evidence type="ECO:0000313" key="11">
    <source>
        <dbReference type="EMBL" id="PZR09107.1"/>
    </source>
</evidence>
<sequence length="321" mass="32580">MGHVLIVVEANTDGSLRKATLNVLTAGAQIAKATGGELHAIALDKDATALANAVKDYGVKVVHAASAPHLEHAVAENWAPTIAAAATAIGAEWIGAASTAIGRDVLPRVAAKLKAVMASDIVGVEGSGADLALHRPMWAGAVIATVKLSGNVKAFTARTTEFAAAEKSGAGEVKTFAAVAQDKQLSKFIGFKEVKSARPALTEAKVVVSGGRGTKGDFKPIEGLADELGAAVGASRAVCDAGWQPNDLQVGQTGKVVAPSLYIAAGISGAIQHVAGMKGSKTIVAVNKDADAPIFQIADYGLVQDLFKALPELQAAIKAAK</sequence>
<organism evidence="11 12">
    <name type="scientific">Archangium gephyra</name>
    <dbReference type="NCBI Taxonomy" id="48"/>
    <lineage>
        <taxon>Bacteria</taxon>
        <taxon>Pseudomonadati</taxon>
        <taxon>Myxococcota</taxon>
        <taxon>Myxococcia</taxon>
        <taxon>Myxococcales</taxon>
        <taxon>Cystobacterineae</taxon>
        <taxon>Archangiaceae</taxon>
        <taxon>Archangium</taxon>
    </lineage>
</organism>